<accession>G8XUA9</accession>
<evidence type="ECO:0000313" key="1">
    <source>
        <dbReference type="EMBL" id="AEV80740.1"/>
    </source>
</evidence>
<dbReference type="Pfam" id="PF25722">
    <property type="entry name" value="CMV_UL34"/>
    <property type="match status" value="1"/>
</dbReference>
<proteinExistence type="predicted"/>
<reference evidence="1" key="1">
    <citation type="submission" date="2011-12" db="EMBL/GenBank/DDBJ databases">
        <title>Comparative genomics of primate cytomegaloviruses.</title>
        <authorList>
            <person name="Davison A.J."/>
            <person name="Holton M."/>
            <person name="Dolan A."/>
            <person name="Dargan D.J."/>
            <person name="Gatherer D."/>
            <person name="Hayward G.S."/>
        </authorList>
    </citation>
    <scope>NUCLEOTIDE SEQUENCE [LARGE SCALE GENOMIC DNA]</scope>
    <source>
        <strain evidence="1">S34E</strain>
    </source>
</reference>
<gene>
    <name evidence="1" type="primary">UL34</name>
</gene>
<dbReference type="KEGG" id="vg:11464108"/>
<dbReference type="RefSeq" id="YP_004940060.1">
    <property type="nucleotide sequence ID" value="NC_016447.1"/>
</dbReference>
<protein>
    <submittedName>
        <fullName evidence="1">Protein UL34</fullName>
    </submittedName>
</protein>
<name>G8XUA9_9BETA</name>
<dbReference type="OrthoDB" id="9476at10239"/>
<organism evidence="1 2">
    <name type="scientific">Aotine betaherpesvirus 1</name>
    <dbReference type="NCBI Taxonomy" id="50290"/>
    <lineage>
        <taxon>Viruses</taxon>
        <taxon>Duplodnaviria</taxon>
        <taxon>Heunggongvirae</taxon>
        <taxon>Peploviricota</taxon>
        <taxon>Herviviricetes</taxon>
        <taxon>Herpesvirales</taxon>
        <taxon>Orthoherpesviridae</taxon>
        <taxon>Betaherpesvirinae</taxon>
        <taxon>Cytomegalovirus</taxon>
        <taxon>Cytomegalovirus aotinebeta1</taxon>
    </lineage>
</organism>
<evidence type="ECO:0000313" key="2">
    <source>
        <dbReference type="Proteomes" id="UP000113968"/>
    </source>
</evidence>
<dbReference type="EMBL" id="FJ483970">
    <property type="protein sequence ID" value="AEV80740.1"/>
    <property type="molecule type" value="Genomic_DNA"/>
</dbReference>
<dbReference type="InterPro" id="IPR058046">
    <property type="entry name" value="UL34"/>
</dbReference>
<dbReference type="GeneID" id="11464108"/>
<sequence length="275" mass="31548">MDIVITTRDFSNDDSQTTPADGVPNTLSSSISRAYRSILRAEAKKKYLIQQLPQHTLCARRNGNLYLFCTDKDHRRLTQAITQLKRSDLSLETADIQAAVGNVRCRLRRVDSPDQNHIQNTLNAICTFFNQLVFVAQMRHYCEKNERALWYSREELSKRCGEKSDLGAYIQRFVTTVDNERHRELCTVLIGLLHQTPHMWARSIRLLSKLKNYLESCFMVLLQDSGISVDSAFESPYQNEAHKLLFYMGKTDVCQPALPENKDAPECFDPPVIAT</sequence>
<keyword evidence="2" id="KW-1185">Reference proteome</keyword>
<dbReference type="Proteomes" id="UP000113968">
    <property type="component" value="Segment"/>
</dbReference>